<proteinExistence type="predicted"/>
<gene>
    <name evidence="1" type="ORF">Lalb_Chr10g0095011</name>
</gene>
<dbReference type="AlphaFoldDB" id="A0A6A4PUR5"/>
<protein>
    <submittedName>
        <fullName evidence="1">Uncharacterized protein</fullName>
    </submittedName>
</protein>
<dbReference type="EMBL" id="WOCE01000010">
    <property type="protein sequence ID" value="KAE9605220.1"/>
    <property type="molecule type" value="Genomic_DNA"/>
</dbReference>
<organism evidence="1 2">
    <name type="scientific">Lupinus albus</name>
    <name type="common">White lupine</name>
    <name type="synonym">Lupinus termis</name>
    <dbReference type="NCBI Taxonomy" id="3870"/>
    <lineage>
        <taxon>Eukaryota</taxon>
        <taxon>Viridiplantae</taxon>
        <taxon>Streptophyta</taxon>
        <taxon>Embryophyta</taxon>
        <taxon>Tracheophyta</taxon>
        <taxon>Spermatophyta</taxon>
        <taxon>Magnoliopsida</taxon>
        <taxon>eudicotyledons</taxon>
        <taxon>Gunneridae</taxon>
        <taxon>Pentapetalae</taxon>
        <taxon>rosids</taxon>
        <taxon>fabids</taxon>
        <taxon>Fabales</taxon>
        <taxon>Fabaceae</taxon>
        <taxon>Papilionoideae</taxon>
        <taxon>50 kb inversion clade</taxon>
        <taxon>genistoids sensu lato</taxon>
        <taxon>core genistoids</taxon>
        <taxon>Genisteae</taxon>
        <taxon>Lupinus</taxon>
    </lineage>
</organism>
<name>A0A6A4PUR5_LUPAL</name>
<dbReference type="Proteomes" id="UP000447434">
    <property type="component" value="Chromosome 10"/>
</dbReference>
<comment type="caution">
    <text evidence="1">The sequence shown here is derived from an EMBL/GenBank/DDBJ whole genome shotgun (WGS) entry which is preliminary data.</text>
</comment>
<accession>A0A6A4PUR5</accession>
<reference evidence="2" key="1">
    <citation type="journal article" date="2020" name="Nat. Commun.">
        <title>Genome sequence of the cluster root forming white lupin.</title>
        <authorList>
            <person name="Hufnagel B."/>
            <person name="Marques A."/>
            <person name="Soriano A."/>
            <person name="Marques L."/>
            <person name="Divol F."/>
            <person name="Doumas P."/>
            <person name="Sallet E."/>
            <person name="Mancinotti D."/>
            <person name="Carrere S."/>
            <person name="Marande W."/>
            <person name="Arribat S."/>
            <person name="Keller J."/>
            <person name="Huneau C."/>
            <person name="Blein T."/>
            <person name="Aime D."/>
            <person name="Laguerre M."/>
            <person name="Taylor J."/>
            <person name="Schubert V."/>
            <person name="Nelson M."/>
            <person name="Geu-Flores F."/>
            <person name="Crespi M."/>
            <person name="Gallardo-Guerrero K."/>
            <person name="Delaux P.-M."/>
            <person name="Salse J."/>
            <person name="Berges H."/>
            <person name="Guyot R."/>
            <person name="Gouzy J."/>
            <person name="Peret B."/>
        </authorList>
    </citation>
    <scope>NUCLEOTIDE SEQUENCE [LARGE SCALE GENOMIC DNA]</scope>
    <source>
        <strain evidence="2">cv. Amiga</strain>
    </source>
</reference>
<sequence>MISQFPGVFDKLFLLDEDREAFDQIYFYSVPELEVLVDKEWLYDEVLVVERGSESSERGSF</sequence>
<keyword evidence="2" id="KW-1185">Reference proteome</keyword>
<evidence type="ECO:0000313" key="1">
    <source>
        <dbReference type="EMBL" id="KAE9605220.1"/>
    </source>
</evidence>
<evidence type="ECO:0000313" key="2">
    <source>
        <dbReference type="Proteomes" id="UP000447434"/>
    </source>
</evidence>